<gene>
    <name evidence="6" type="ORF">EAS64_04725</name>
</gene>
<reference evidence="6 7" key="1">
    <citation type="submission" date="2018-11" db="EMBL/GenBank/DDBJ databases">
        <title>Trebonia kvetii gen.nov., sp.nov., a novel acidophilic actinobacterium, and proposal of the new actinobacterial family Treboniaceae fam. nov.</title>
        <authorList>
            <person name="Rapoport D."/>
            <person name="Sagova-Mareckova M."/>
            <person name="Sedlacek I."/>
            <person name="Provaznik J."/>
            <person name="Kralova S."/>
            <person name="Pavlinic D."/>
            <person name="Benes V."/>
            <person name="Kopecky J."/>
        </authorList>
    </citation>
    <scope>NUCLEOTIDE SEQUENCE [LARGE SCALE GENOMIC DNA]</scope>
    <source>
        <strain evidence="6 7">15Tr583</strain>
    </source>
</reference>
<dbReference type="PRINTS" id="PR00411">
    <property type="entry name" value="PNDRDTASEI"/>
</dbReference>
<dbReference type="GO" id="GO:0008202">
    <property type="term" value="P:steroid metabolic process"/>
    <property type="evidence" value="ECO:0007669"/>
    <property type="project" value="UniProtKB-ARBA"/>
</dbReference>
<dbReference type="InterPro" id="IPR027477">
    <property type="entry name" value="Succ_DH/fumarate_Rdtase_cat_sf"/>
</dbReference>
<dbReference type="Pfam" id="PF00890">
    <property type="entry name" value="FAD_binding_2"/>
    <property type="match status" value="1"/>
</dbReference>
<keyword evidence="4" id="KW-0560">Oxidoreductase</keyword>
<organism evidence="6 7">
    <name type="scientific">Trebonia kvetii</name>
    <dbReference type="NCBI Taxonomy" id="2480626"/>
    <lineage>
        <taxon>Bacteria</taxon>
        <taxon>Bacillati</taxon>
        <taxon>Actinomycetota</taxon>
        <taxon>Actinomycetes</taxon>
        <taxon>Streptosporangiales</taxon>
        <taxon>Treboniaceae</taxon>
        <taxon>Trebonia</taxon>
    </lineage>
</organism>
<comment type="caution">
    <text evidence="6">The sequence shown here is derived from an EMBL/GenBank/DDBJ whole genome shotgun (WGS) entry which is preliminary data.</text>
</comment>
<proteinExistence type="predicted"/>
<protein>
    <submittedName>
        <fullName evidence="6">FAD-dependent oxidoreductase</fullName>
    </submittedName>
</protein>
<evidence type="ECO:0000313" key="7">
    <source>
        <dbReference type="Proteomes" id="UP000460272"/>
    </source>
</evidence>
<dbReference type="PANTHER" id="PTHR43400:SF10">
    <property type="entry name" value="3-OXOSTEROID 1-DEHYDROGENASE"/>
    <property type="match status" value="1"/>
</dbReference>
<dbReference type="Gene3D" id="3.50.50.60">
    <property type="entry name" value="FAD/NAD(P)-binding domain"/>
    <property type="match status" value="2"/>
</dbReference>
<evidence type="ECO:0000256" key="1">
    <source>
        <dbReference type="ARBA" id="ARBA00001974"/>
    </source>
</evidence>
<dbReference type="Proteomes" id="UP000460272">
    <property type="component" value="Unassembled WGS sequence"/>
</dbReference>
<dbReference type="EMBL" id="RPFW01000001">
    <property type="protein sequence ID" value="TVZ07445.1"/>
    <property type="molecule type" value="Genomic_DNA"/>
</dbReference>
<keyword evidence="2" id="KW-0285">Flavoprotein</keyword>
<keyword evidence="3" id="KW-0274">FAD</keyword>
<evidence type="ECO:0000256" key="2">
    <source>
        <dbReference type="ARBA" id="ARBA00022630"/>
    </source>
</evidence>
<dbReference type="SUPFAM" id="SSF51905">
    <property type="entry name" value="FAD/NAD(P)-binding domain"/>
    <property type="match status" value="1"/>
</dbReference>
<dbReference type="OrthoDB" id="9813348at2"/>
<dbReference type="InterPro" id="IPR036188">
    <property type="entry name" value="FAD/NAD-bd_sf"/>
</dbReference>
<dbReference type="PANTHER" id="PTHR43400">
    <property type="entry name" value="FUMARATE REDUCTASE"/>
    <property type="match status" value="1"/>
</dbReference>
<evidence type="ECO:0000256" key="4">
    <source>
        <dbReference type="ARBA" id="ARBA00023002"/>
    </source>
</evidence>
<keyword evidence="7" id="KW-1185">Reference proteome</keyword>
<dbReference type="SUPFAM" id="SSF56425">
    <property type="entry name" value="Succinate dehydrogenase/fumarate reductase flavoprotein, catalytic domain"/>
    <property type="match status" value="1"/>
</dbReference>
<dbReference type="AlphaFoldDB" id="A0A6P2CA90"/>
<dbReference type="GO" id="GO:0033765">
    <property type="term" value="F:steroid dehydrogenase activity, acting on the CH-CH group of donors"/>
    <property type="evidence" value="ECO:0007669"/>
    <property type="project" value="UniProtKB-ARBA"/>
</dbReference>
<sequence>MGVTVAATDRPSWDEIFDVVVVGSGGGALTAALLARDGGASVLVIEKDEFIGGTTAVSGGDMWVPLNRHIADKDSRDEAIAYVTRLSDGQTTDPSLIEVYVDTAHQAIGYLEAHTGYRSEQHYPLHDYYSVIGDRIPGVKPFARSVSPMPWPAGAELGERARLINYGPWVPPAEFSFNEQYQGLHTPEAVEQRRREGIRAKGGGLIGPLFKALLDRGVEVRTSTPATRLVTDDKDAVTGVVAGPAGNEKRIGAQRGVVLACGGFEWNKEMVKTYIGYDVQPMSPWMNTGDGHLMAMEAGAKMGNMTSFFSYGVIYEPFAKGRDGNPLPQMMMGLGAGSIIVNSRGQRFMHGGYTYNDFSHPFGFFDQRNPGYTNKAPAWVIFGAGHLEKGIMGVKPGIELSLQGPEGETAPDWMALADSVSELAEKIGIDPDALEQTVERYNYYAEKGEDPDWGDPAQTRVLTGPDTVNLAPIAGPPYGAIQQWPGTIGTHGGCRIDADGRVLGNRVPVIEGLYAAGNTSASVLGCTYPGGGGCIGPSVTMGYRAGRHLAATPARDIG</sequence>
<evidence type="ECO:0000256" key="3">
    <source>
        <dbReference type="ARBA" id="ARBA00022827"/>
    </source>
</evidence>
<dbReference type="InterPro" id="IPR050315">
    <property type="entry name" value="FAD-oxidoreductase_2"/>
</dbReference>
<feature type="domain" description="FAD-dependent oxidoreductase 2 FAD-binding" evidence="5">
    <location>
        <begin position="18"/>
        <end position="534"/>
    </location>
</feature>
<comment type="cofactor">
    <cofactor evidence="1">
        <name>FAD</name>
        <dbReference type="ChEBI" id="CHEBI:57692"/>
    </cofactor>
</comment>
<dbReference type="Gene3D" id="3.90.700.10">
    <property type="entry name" value="Succinate dehydrogenase/fumarate reductase flavoprotein, catalytic domain"/>
    <property type="match status" value="1"/>
</dbReference>
<name>A0A6P2CA90_9ACTN</name>
<evidence type="ECO:0000313" key="6">
    <source>
        <dbReference type="EMBL" id="TVZ07445.1"/>
    </source>
</evidence>
<dbReference type="InterPro" id="IPR003953">
    <property type="entry name" value="FAD-dep_OxRdtase_2_FAD-bd"/>
</dbReference>
<evidence type="ECO:0000259" key="5">
    <source>
        <dbReference type="Pfam" id="PF00890"/>
    </source>
</evidence>
<accession>A0A6P2CA90</accession>